<dbReference type="AlphaFoldDB" id="A0A1V4HUC0"/>
<feature type="transmembrane region" description="Helical" evidence="1">
    <location>
        <begin position="20"/>
        <end position="38"/>
    </location>
</feature>
<reference evidence="2 3" key="1">
    <citation type="submission" date="2017-02" db="EMBL/GenBank/DDBJ databases">
        <title>Genome sequence of the nitrite-oxidizing bacterium Nitrobacter vulgaris strain Ab1.</title>
        <authorList>
            <person name="Mellbye B.L."/>
            <person name="Davis E.W."/>
            <person name="Spieck E."/>
            <person name="Chang J.H."/>
            <person name="Bottomley P.J."/>
            <person name="Sayavedra-Soto L.A."/>
        </authorList>
    </citation>
    <scope>NUCLEOTIDE SEQUENCE [LARGE SCALE GENOMIC DNA]</scope>
    <source>
        <strain evidence="2 3">Ab1</strain>
    </source>
</reference>
<gene>
    <name evidence="2" type="ORF">B2M20_16940</name>
</gene>
<dbReference type="Proteomes" id="UP000189940">
    <property type="component" value="Unassembled WGS sequence"/>
</dbReference>
<protein>
    <submittedName>
        <fullName evidence="2">Uncharacterized protein</fullName>
    </submittedName>
</protein>
<evidence type="ECO:0000313" key="3">
    <source>
        <dbReference type="Proteomes" id="UP000189940"/>
    </source>
</evidence>
<evidence type="ECO:0000256" key="1">
    <source>
        <dbReference type="SAM" id="Phobius"/>
    </source>
</evidence>
<keyword evidence="1" id="KW-0472">Membrane</keyword>
<proteinExistence type="predicted"/>
<keyword evidence="3" id="KW-1185">Reference proteome</keyword>
<keyword evidence="1" id="KW-1133">Transmembrane helix</keyword>
<name>A0A1V4HUC0_NITVU</name>
<sequence>MHMLVWNPTNFTKTPDNNRAGWAMAGAVVVLMASLVYFTNGRSGHVTPHGHEQHAAVHFQLHK</sequence>
<organism evidence="2 3">
    <name type="scientific">Nitrobacter vulgaris</name>
    <dbReference type="NCBI Taxonomy" id="29421"/>
    <lineage>
        <taxon>Bacteria</taxon>
        <taxon>Pseudomonadati</taxon>
        <taxon>Pseudomonadota</taxon>
        <taxon>Alphaproteobacteria</taxon>
        <taxon>Hyphomicrobiales</taxon>
        <taxon>Nitrobacteraceae</taxon>
        <taxon>Nitrobacter</taxon>
    </lineage>
</organism>
<comment type="caution">
    <text evidence="2">The sequence shown here is derived from an EMBL/GenBank/DDBJ whole genome shotgun (WGS) entry which is preliminary data.</text>
</comment>
<evidence type="ECO:0000313" key="2">
    <source>
        <dbReference type="EMBL" id="OPH81588.1"/>
    </source>
</evidence>
<dbReference type="EMBL" id="MWPQ01000058">
    <property type="protein sequence ID" value="OPH81588.1"/>
    <property type="molecule type" value="Genomic_DNA"/>
</dbReference>
<accession>A0A1V4HUC0</accession>
<keyword evidence="1" id="KW-0812">Transmembrane</keyword>